<protein>
    <submittedName>
        <fullName evidence="1">Uncharacterized protein</fullName>
    </submittedName>
</protein>
<sequence length="206" mass="24600">MAANTRSKQQVKNELTSTLESTNILPLTQLVEDSDDDYKKQSNNIVQYTLEKWDAYREYEQQRLESIKLLTEEEMSNIDQWLLDLHQVYEELRYPMSRRIWQTITYLQDEERIWYEQEKQEIKNDWRYFCKKLKQHIFSRLKINTMPTKDHHLSSVNNMTQVELFPSTKSSSIEINSSLSSALSITMAREIIKSPTYFRGAKDDVI</sequence>
<reference evidence="1" key="1">
    <citation type="submission" date="2021-02" db="EMBL/GenBank/DDBJ databases">
        <authorList>
            <person name="Nowell W R."/>
        </authorList>
    </citation>
    <scope>NUCLEOTIDE SEQUENCE</scope>
</reference>
<feature type="non-terminal residue" evidence="1">
    <location>
        <position position="206"/>
    </location>
</feature>
<gene>
    <name evidence="1" type="ORF">OTI717_LOCUS29219</name>
</gene>
<comment type="caution">
    <text evidence="1">The sequence shown here is derived from an EMBL/GenBank/DDBJ whole genome shotgun (WGS) entry which is preliminary data.</text>
</comment>
<dbReference type="EMBL" id="CAJOAX010007260">
    <property type="protein sequence ID" value="CAF4004872.1"/>
    <property type="molecule type" value="Genomic_DNA"/>
</dbReference>
<accession>A0A819NY74</accession>
<evidence type="ECO:0000313" key="2">
    <source>
        <dbReference type="Proteomes" id="UP000663823"/>
    </source>
</evidence>
<name>A0A819NY74_9BILA</name>
<dbReference type="Proteomes" id="UP000663823">
    <property type="component" value="Unassembled WGS sequence"/>
</dbReference>
<dbReference type="AlphaFoldDB" id="A0A819NY74"/>
<proteinExistence type="predicted"/>
<evidence type="ECO:0000313" key="1">
    <source>
        <dbReference type="EMBL" id="CAF4004872.1"/>
    </source>
</evidence>
<organism evidence="1 2">
    <name type="scientific">Rotaria sordida</name>
    <dbReference type="NCBI Taxonomy" id="392033"/>
    <lineage>
        <taxon>Eukaryota</taxon>
        <taxon>Metazoa</taxon>
        <taxon>Spiralia</taxon>
        <taxon>Gnathifera</taxon>
        <taxon>Rotifera</taxon>
        <taxon>Eurotatoria</taxon>
        <taxon>Bdelloidea</taxon>
        <taxon>Philodinida</taxon>
        <taxon>Philodinidae</taxon>
        <taxon>Rotaria</taxon>
    </lineage>
</organism>